<dbReference type="Gene3D" id="3.30.710.10">
    <property type="entry name" value="Potassium Channel Kv1.1, Chain A"/>
    <property type="match status" value="1"/>
</dbReference>
<dbReference type="Proteomes" id="UP001492380">
    <property type="component" value="Unassembled WGS sequence"/>
</dbReference>
<gene>
    <name evidence="2" type="ORF">HDK90DRAFT_544772</name>
</gene>
<feature type="domain" description="BTB" evidence="1">
    <location>
        <begin position="41"/>
        <end position="109"/>
    </location>
</feature>
<dbReference type="PANTHER" id="PTHR47843">
    <property type="entry name" value="BTB DOMAIN-CONTAINING PROTEIN-RELATED"/>
    <property type="match status" value="1"/>
</dbReference>
<comment type="caution">
    <text evidence="2">The sequence shown here is derived from an EMBL/GenBank/DDBJ whole genome shotgun (WGS) entry which is preliminary data.</text>
</comment>
<accession>A0ABR1Y9R1</accession>
<dbReference type="SUPFAM" id="SSF54695">
    <property type="entry name" value="POZ domain"/>
    <property type="match status" value="1"/>
</dbReference>
<keyword evidence="3" id="KW-1185">Reference proteome</keyword>
<dbReference type="CDD" id="cd18186">
    <property type="entry name" value="BTB_POZ_ZBTB_KLHL-like"/>
    <property type="match status" value="1"/>
</dbReference>
<protein>
    <recommendedName>
        <fullName evidence="1">BTB domain-containing protein</fullName>
    </recommendedName>
</protein>
<reference evidence="2 3" key="1">
    <citation type="submission" date="2024-04" db="EMBL/GenBank/DDBJ databases">
        <title>Phyllosticta paracitricarpa is synonymous to the EU quarantine fungus P. citricarpa based on phylogenomic analyses.</title>
        <authorList>
            <consortium name="Lawrence Berkeley National Laboratory"/>
            <person name="Van Ingen-Buijs V.A."/>
            <person name="Van Westerhoven A.C."/>
            <person name="Haridas S."/>
            <person name="Skiadas P."/>
            <person name="Martin F."/>
            <person name="Groenewald J.Z."/>
            <person name="Crous P.W."/>
            <person name="Seidl M.F."/>
        </authorList>
    </citation>
    <scope>NUCLEOTIDE SEQUENCE [LARGE SCALE GENOMIC DNA]</scope>
    <source>
        <strain evidence="2 3">CBS 123374</strain>
    </source>
</reference>
<evidence type="ECO:0000313" key="2">
    <source>
        <dbReference type="EMBL" id="KAK8223208.1"/>
    </source>
</evidence>
<name>A0ABR1Y9R1_9PEZI</name>
<dbReference type="InterPro" id="IPR011333">
    <property type="entry name" value="SKP1/BTB/POZ_sf"/>
</dbReference>
<dbReference type="PROSITE" id="PS50097">
    <property type="entry name" value="BTB"/>
    <property type="match status" value="1"/>
</dbReference>
<dbReference type="InterPro" id="IPR000210">
    <property type="entry name" value="BTB/POZ_dom"/>
</dbReference>
<evidence type="ECO:0000313" key="3">
    <source>
        <dbReference type="Proteomes" id="UP001492380"/>
    </source>
</evidence>
<proteinExistence type="predicted"/>
<evidence type="ECO:0000259" key="1">
    <source>
        <dbReference type="PROSITE" id="PS50097"/>
    </source>
</evidence>
<dbReference type="EMBL" id="JBBWRZ010000014">
    <property type="protein sequence ID" value="KAK8223208.1"/>
    <property type="molecule type" value="Genomic_DNA"/>
</dbReference>
<sequence length="257" mass="29891">MAVTGVVPIRTNGIKTPDDEKLDTHEVGMIRSKFSDALRSRTIRIVTRRGPEFYVHEELLCRESEKFNRQLRGRFKEAQTGEILDCDECPELLSMFFEYLYRESSLHDEKICHTYEIRVLARLYCLAERLCAKSFQDAVFWKFSQLFYGKYSVQHFEVFQTLLTLHAELPERKGGDFPMRQILLWWAASRLGHLKKLPEFGDMLQNHYPSLGCQLLMLAGDGPSSPKPSFSSVKPKPHFEKDIKFIKDAAEDHQPEL</sequence>
<organism evidence="2 3">
    <name type="scientific">Phyllosticta capitalensis</name>
    <dbReference type="NCBI Taxonomy" id="121624"/>
    <lineage>
        <taxon>Eukaryota</taxon>
        <taxon>Fungi</taxon>
        <taxon>Dikarya</taxon>
        <taxon>Ascomycota</taxon>
        <taxon>Pezizomycotina</taxon>
        <taxon>Dothideomycetes</taxon>
        <taxon>Dothideomycetes incertae sedis</taxon>
        <taxon>Botryosphaeriales</taxon>
        <taxon>Phyllostictaceae</taxon>
        <taxon>Phyllosticta</taxon>
    </lineage>
</organism>